<sequence length="797" mass="90625">MDRKSEHVHESDFDYYEYRYYSDLKDGYYRLKISGSTYRCPFCHNKDYDSLSDLQRHASRIMDDSRETVKESAKHSALERYIGKEKFAAVKTGHDKSTAVKTGRDKSAAVKTGQGKSAAVKTGRDNSAAVKTGRDKFAAVKTAQDKSAGSSIAVDKDRSHNANVVRNQSSNVNVAGDELFVWPWMVILANNVTTFDPKSGKHVGKNHNKIKEELLLKGFEPLKVTTLWNARGQTPFAIVEFGKEWVGFHNAMKLERSFQAEHCGKKDYMDLWQRGHGDRLYGWMARADDYHNVRDIVGKHLRDNGDLKTVSGKEAEDDRKAKKLVSGLANTLMLKNKEYEQAASKYHEASEYLTKVMVEKEEMVEHFNNEISKIRQVERDYLESLSKDHEKARLELEARRNELMSREKDLQKRQADNHNEREKLYLEKKRKAKEKLHKKIHELERGLDAKQALELEIEQLRGAIQVMNHIGETDLEEKKKLEAIKMDLQEKEEELEGVEDLQQTLVVQERKTNDELQDARKKLISNTFTTESIDGITLADTLSHIGSSSMVVGPPTSTRTVGTAPLLSTPRVTRRPAGALSGTVGEFFRVSTAAADLGRSGAVVYEFNVSDGEIVVNVGRFGGYGGGWGGGCDWIGYPKTRAIISVKRLGELDGKPFLEAAKRKVYAEVNANGATKRELFDEAKVKALLWCTQWDEYLRDPNWHPFKIVIDKEGKPKEILDEEDEKLRSLKDEFGDEVHDAVATALKELNEYNPSGRYAIPELWNYKEGRRALLKEGVSHLLKQWKLLKPNTKRKRT</sequence>
<keyword evidence="1" id="KW-0175">Coiled coil</keyword>
<reference evidence="4 5" key="1">
    <citation type="journal article" date="2014" name="Am. J. Bot.">
        <title>Genome assembly and annotation for red clover (Trifolium pratense; Fabaceae).</title>
        <authorList>
            <person name="Istvanek J."/>
            <person name="Jaros M."/>
            <person name="Krenek A."/>
            <person name="Repkova J."/>
        </authorList>
    </citation>
    <scope>NUCLEOTIDE SEQUENCE [LARGE SCALE GENOMIC DNA]</scope>
    <source>
        <strain evidence="5">cv. Tatra</strain>
        <tissue evidence="4">Young leaves</tissue>
    </source>
</reference>
<evidence type="ECO:0000313" key="5">
    <source>
        <dbReference type="Proteomes" id="UP000236291"/>
    </source>
</evidence>
<evidence type="ECO:0000259" key="3">
    <source>
        <dbReference type="Pfam" id="PF03469"/>
    </source>
</evidence>
<dbReference type="PANTHER" id="PTHR21596:SF23">
    <property type="entry name" value="FACTOR OF DNA METHYLATION 4"/>
    <property type="match status" value="1"/>
</dbReference>
<dbReference type="InterPro" id="IPR005380">
    <property type="entry name" value="XS_domain"/>
</dbReference>
<dbReference type="GO" id="GO:0080188">
    <property type="term" value="P:gene silencing by siRNA-directed DNA methylation"/>
    <property type="evidence" value="ECO:0007669"/>
    <property type="project" value="InterPro"/>
</dbReference>
<feature type="coiled-coil region" evidence="1">
    <location>
        <begin position="382"/>
        <end position="526"/>
    </location>
</feature>
<dbReference type="AlphaFoldDB" id="A0A2K3NQC9"/>
<dbReference type="PANTHER" id="PTHR21596">
    <property type="entry name" value="RIBONUCLEASE P SUBUNIT P38"/>
    <property type="match status" value="1"/>
</dbReference>
<dbReference type="Pfam" id="PF03469">
    <property type="entry name" value="XH"/>
    <property type="match status" value="1"/>
</dbReference>
<dbReference type="Proteomes" id="UP000236291">
    <property type="component" value="Unassembled WGS sequence"/>
</dbReference>
<dbReference type="InterPro" id="IPR045177">
    <property type="entry name" value="FDM1-5/IDN2"/>
</dbReference>
<comment type="caution">
    <text evidence="4">The sequence shown here is derived from an EMBL/GenBank/DDBJ whole genome shotgun (WGS) entry which is preliminary data.</text>
</comment>
<reference evidence="4 5" key="2">
    <citation type="journal article" date="2017" name="Front. Plant Sci.">
        <title>Gene Classification and Mining of Molecular Markers Useful in Red Clover (Trifolium pratense) Breeding.</title>
        <authorList>
            <person name="Istvanek J."/>
            <person name="Dluhosova J."/>
            <person name="Dluhos P."/>
            <person name="Patkova L."/>
            <person name="Nedelnik J."/>
            <person name="Repkova J."/>
        </authorList>
    </citation>
    <scope>NUCLEOTIDE SEQUENCE [LARGE SCALE GENOMIC DNA]</scope>
    <source>
        <strain evidence="5">cv. Tatra</strain>
        <tissue evidence="4">Young leaves</tissue>
    </source>
</reference>
<evidence type="ECO:0000313" key="4">
    <source>
        <dbReference type="EMBL" id="PNY05245.1"/>
    </source>
</evidence>
<dbReference type="EMBL" id="ASHM01000701">
    <property type="protein sequence ID" value="PNY05245.1"/>
    <property type="molecule type" value="Genomic_DNA"/>
</dbReference>
<protein>
    <submittedName>
        <fullName evidence="4">Gene x-like protein</fullName>
    </submittedName>
</protein>
<feature type="domain" description="XS" evidence="2">
    <location>
        <begin position="177"/>
        <end position="291"/>
    </location>
</feature>
<name>A0A2K3NQC9_TRIPR</name>
<dbReference type="InterPro" id="IPR005379">
    <property type="entry name" value="FDM1-5/IDN2_XH"/>
</dbReference>
<dbReference type="Pfam" id="PF03468">
    <property type="entry name" value="XS"/>
    <property type="match status" value="1"/>
</dbReference>
<proteinExistence type="predicted"/>
<accession>A0A2K3NQC9</accession>
<dbReference type="Gene3D" id="3.30.70.2890">
    <property type="entry name" value="XS domain"/>
    <property type="match status" value="1"/>
</dbReference>
<dbReference type="InterPro" id="IPR038588">
    <property type="entry name" value="XS_domain_sf"/>
</dbReference>
<gene>
    <name evidence="4" type="ORF">L195_g001688</name>
</gene>
<organism evidence="4 5">
    <name type="scientific">Trifolium pratense</name>
    <name type="common">Red clover</name>
    <dbReference type="NCBI Taxonomy" id="57577"/>
    <lineage>
        <taxon>Eukaryota</taxon>
        <taxon>Viridiplantae</taxon>
        <taxon>Streptophyta</taxon>
        <taxon>Embryophyta</taxon>
        <taxon>Tracheophyta</taxon>
        <taxon>Spermatophyta</taxon>
        <taxon>Magnoliopsida</taxon>
        <taxon>eudicotyledons</taxon>
        <taxon>Gunneridae</taxon>
        <taxon>Pentapetalae</taxon>
        <taxon>rosids</taxon>
        <taxon>fabids</taxon>
        <taxon>Fabales</taxon>
        <taxon>Fabaceae</taxon>
        <taxon>Papilionoideae</taxon>
        <taxon>50 kb inversion clade</taxon>
        <taxon>NPAAA clade</taxon>
        <taxon>Hologalegina</taxon>
        <taxon>IRL clade</taxon>
        <taxon>Trifolieae</taxon>
        <taxon>Trifolium</taxon>
    </lineage>
</organism>
<evidence type="ECO:0000259" key="2">
    <source>
        <dbReference type="Pfam" id="PF03468"/>
    </source>
</evidence>
<dbReference type="ExpressionAtlas" id="A0A2K3NQC9">
    <property type="expression patterns" value="baseline"/>
</dbReference>
<evidence type="ECO:0000256" key="1">
    <source>
        <dbReference type="SAM" id="Coils"/>
    </source>
</evidence>
<feature type="domain" description="Factor of DNA methylation 1-5/IDN2" evidence="3">
    <location>
        <begin position="647"/>
        <end position="789"/>
    </location>
</feature>
<dbReference type="STRING" id="57577.A0A2K3NQC9"/>